<protein>
    <submittedName>
        <fullName evidence="1">Uncharacterized protein</fullName>
    </submittedName>
</protein>
<organism evidence="1 2">
    <name type="scientific">Entomophthora muscae</name>
    <dbReference type="NCBI Taxonomy" id="34485"/>
    <lineage>
        <taxon>Eukaryota</taxon>
        <taxon>Fungi</taxon>
        <taxon>Fungi incertae sedis</taxon>
        <taxon>Zoopagomycota</taxon>
        <taxon>Entomophthoromycotina</taxon>
        <taxon>Entomophthoromycetes</taxon>
        <taxon>Entomophthorales</taxon>
        <taxon>Entomophthoraceae</taxon>
        <taxon>Entomophthora</taxon>
    </lineage>
</organism>
<proteinExistence type="predicted"/>
<keyword evidence="2" id="KW-1185">Reference proteome</keyword>
<accession>A0ACC2RGB0</accession>
<evidence type="ECO:0000313" key="2">
    <source>
        <dbReference type="Proteomes" id="UP001165960"/>
    </source>
</evidence>
<sequence length="265" mass="28867">MKPFLYQILLLLTLACLVPVLCQDNLTSKTIEHVGEVTKTLGHLNNISNDFVEVRQKLVTTFDQFTQGSRITLGVISVVVGILFLVVGKTLIRVIFALAGGCLFGGLAYYIGRIIEKHEPPSTKLLIGVAVVALVGMMLGCFLLKVGTVILGALTGVSITMLIARMKYFQDNVIWIVGVILVLGFSLLAYFLSSIIIIGLTSIIGSFIFVFGVDCFIEKGFSDFVVGLDLTKLEPPGTEVKIMIGATLFVAILGFLFQFCIHRKK</sequence>
<dbReference type="EMBL" id="QTSX02007277">
    <property type="protein sequence ID" value="KAJ9049091.1"/>
    <property type="molecule type" value="Genomic_DNA"/>
</dbReference>
<reference evidence="1" key="1">
    <citation type="submission" date="2022-04" db="EMBL/GenBank/DDBJ databases">
        <title>Genome of the entomopathogenic fungus Entomophthora muscae.</title>
        <authorList>
            <person name="Elya C."/>
            <person name="Lovett B.R."/>
            <person name="Lee E."/>
            <person name="Macias A.M."/>
            <person name="Hajek A.E."/>
            <person name="De Bivort B.L."/>
            <person name="Kasson M.T."/>
            <person name="De Fine Licht H.H."/>
            <person name="Stajich J.E."/>
        </authorList>
    </citation>
    <scope>NUCLEOTIDE SEQUENCE</scope>
    <source>
        <strain evidence="1">Berkeley</strain>
    </source>
</reference>
<comment type="caution">
    <text evidence="1">The sequence shown here is derived from an EMBL/GenBank/DDBJ whole genome shotgun (WGS) entry which is preliminary data.</text>
</comment>
<evidence type="ECO:0000313" key="1">
    <source>
        <dbReference type="EMBL" id="KAJ9049091.1"/>
    </source>
</evidence>
<name>A0ACC2RGB0_9FUNG</name>
<dbReference type="Proteomes" id="UP001165960">
    <property type="component" value="Unassembled WGS sequence"/>
</dbReference>
<gene>
    <name evidence="1" type="ORF">DSO57_1028186</name>
</gene>